<protein>
    <submittedName>
        <fullName evidence="1">Uncharacterized protein</fullName>
    </submittedName>
</protein>
<dbReference type="AlphaFoldDB" id="A0A3R7FAH3"/>
<accession>A0A3R7FAH3</accession>
<organism evidence="1 2">
    <name type="scientific">Clonorchis sinensis</name>
    <name type="common">Chinese liver fluke</name>
    <dbReference type="NCBI Taxonomy" id="79923"/>
    <lineage>
        <taxon>Eukaryota</taxon>
        <taxon>Metazoa</taxon>
        <taxon>Spiralia</taxon>
        <taxon>Lophotrochozoa</taxon>
        <taxon>Platyhelminthes</taxon>
        <taxon>Trematoda</taxon>
        <taxon>Digenea</taxon>
        <taxon>Opisthorchiida</taxon>
        <taxon>Opisthorchiata</taxon>
        <taxon>Opisthorchiidae</taxon>
        <taxon>Clonorchis</taxon>
    </lineage>
</organism>
<dbReference type="EMBL" id="NIRI02000042">
    <property type="protein sequence ID" value="KAG5452329.1"/>
    <property type="molecule type" value="Genomic_DNA"/>
</dbReference>
<evidence type="ECO:0000313" key="2">
    <source>
        <dbReference type="Proteomes" id="UP000286415"/>
    </source>
</evidence>
<evidence type="ECO:0000313" key="1">
    <source>
        <dbReference type="EMBL" id="KAG5452329.1"/>
    </source>
</evidence>
<sequence length="330" mass="35886">MPQNPQAHPTPPHVLLVHRALALRNPVGTWLFLSNIDVESARPWVTKKDASQHARPRLLDADLEDIATRYAGMQVCGPKPGDVYPEHPRTPSGQVFTQDNAAYTVGSSALVSQTQNLGGVPDTCDKHPMQPNGADHQLDLHSCLSLSCGVNLFLSSDAVKAFRCLAAVPPEGSTRAAILPGCASLDRGSREAEVGFEPQTFRSVRSSSNHLESKRALANDFTGTRWFKLLEREFTDRKVRGSNPTSASRLPPSRLRQPDGISALVLPSGDMAAGHRKGVTAERFFLFLMTSKAANSDPSKVQTILNDLNNSAARFGMRFTPAKCKVLLQD</sequence>
<proteinExistence type="predicted"/>
<gene>
    <name evidence="1" type="ORF">CSKR_112798</name>
</gene>
<dbReference type="OrthoDB" id="6257894at2759"/>
<reference evidence="1 2" key="1">
    <citation type="journal article" date="2018" name="Biotechnol. Adv.">
        <title>Improved genomic resources and new bioinformatic workflow for the carcinogenic parasite Clonorchis sinensis: Biotechnological implications.</title>
        <authorList>
            <person name="Wang D."/>
            <person name="Korhonen P.K."/>
            <person name="Gasser R.B."/>
            <person name="Young N.D."/>
        </authorList>
    </citation>
    <scope>NUCLEOTIDE SEQUENCE [LARGE SCALE GENOMIC DNA]</scope>
    <source>
        <strain evidence="1">Cs-k2</strain>
    </source>
</reference>
<keyword evidence="2" id="KW-1185">Reference proteome</keyword>
<reference evidence="1 2" key="2">
    <citation type="journal article" date="2021" name="Genomics">
        <title>High-quality reference genome for Clonorchis sinensis.</title>
        <authorList>
            <person name="Young N.D."/>
            <person name="Stroehlein A.J."/>
            <person name="Kinkar L."/>
            <person name="Wang T."/>
            <person name="Sohn W.M."/>
            <person name="Chang B.C.H."/>
            <person name="Kaur P."/>
            <person name="Weisz D."/>
            <person name="Dudchenko O."/>
            <person name="Aiden E.L."/>
            <person name="Korhonen P.K."/>
            <person name="Gasser R.B."/>
        </authorList>
    </citation>
    <scope>NUCLEOTIDE SEQUENCE [LARGE SCALE GENOMIC DNA]</scope>
    <source>
        <strain evidence="1">Cs-k2</strain>
    </source>
</reference>
<name>A0A3R7FAH3_CLOSI</name>
<comment type="caution">
    <text evidence="1">The sequence shown here is derived from an EMBL/GenBank/DDBJ whole genome shotgun (WGS) entry which is preliminary data.</text>
</comment>
<dbReference type="InParanoid" id="A0A3R7FAH3"/>
<dbReference type="Proteomes" id="UP000286415">
    <property type="component" value="Unassembled WGS sequence"/>
</dbReference>